<keyword evidence="8" id="KW-1185">Reference proteome</keyword>
<name>A0A6N9YIG9_9ACTN</name>
<dbReference type="SUPFAM" id="SSF103473">
    <property type="entry name" value="MFS general substrate transporter"/>
    <property type="match status" value="1"/>
</dbReference>
<feature type="transmembrane region" description="Helical" evidence="5">
    <location>
        <begin position="174"/>
        <end position="196"/>
    </location>
</feature>
<comment type="subcellular location">
    <subcellularLocation>
        <location evidence="1">Cell membrane</location>
        <topology evidence="1">Multi-pass membrane protein</topology>
    </subcellularLocation>
</comment>
<evidence type="ECO:0000313" key="7">
    <source>
        <dbReference type="EMBL" id="NED94710.1"/>
    </source>
</evidence>
<dbReference type="EMBL" id="JAAGOB010000002">
    <property type="protein sequence ID" value="NED94710.1"/>
    <property type="molecule type" value="Genomic_DNA"/>
</dbReference>
<feature type="transmembrane region" description="Helical" evidence="5">
    <location>
        <begin position="283"/>
        <end position="306"/>
    </location>
</feature>
<dbReference type="InterPro" id="IPR020846">
    <property type="entry name" value="MFS_dom"/>
</dbReference>
<feature type="transmembrane region" description="Helical" evidence="5">
    <location>
        <begin position="312"/>
        <end position="335"/>
    </location>
</feature>
<dbReference type="Gene3D" id="1.20.1720.10">
    <property type="entry name" value="Multidrug resistance protein D"/>
    <property type="match status" value="1"/>
</dbReference>
<dbReference type="CDD" id="cd17321">
    <property type="entry name" value="MFS_MMR_MDR_like"/>
    <property type="match status" value="1"/>
</dbReference>
<dbReference type="Gene3D" id="1.20.1250.20">
    <property type="entry name" value="MFS general substrate transporter like domains"/>
    <property type="match status" value="1"/>
</dbReference>
<dbReference type="InterPro" id="IPR036259">
    <property type="entry name" value="MFS_trans_sf"/>
</dbReference>
<dbReference type="Proteomes" id="UP000469185">
    <property type="component" value="Unassembled WGS sequence"/>
</dbReference>
<feature type="transmembrane region" description="Helical" evidence="5">
    <location>
        <begin position="379"/>
        <end position="398"/>
    </location>
</feature>
<feature type="transmembrane region" description="Helical" evidence="5">
    <location>
        <begin position="452"/>
        <end position="471"/>
    </location>
</feature>
<feature type="transmembrane region" description="Helical" evidence="5">
    <location>
        <begin position="419"/>
        <end position="440"/>
    </location>
</feature>
<gene>
    <name evidence="7" type="ORF">G1H11_05240</name>
</gene>
<dbReference type="GO" id="GO:0005886">
    <property type="term" value="C:plasma membrane"/>
    <property type="evidence" value="ECO:0007669"/>
    <property type="project" value="UniProtKB-SubCell"/>
</dbReference>
<protein>
    <submittedName>
        <fullName evidence="7">MFS transporter</fullName>
    </submittedName>
</protein>
<evidence type="ECO:0000256" key="3">
    <source>
        <dbReference type="ARBA" id="ARBA00022989"/>
    </source>
</evidence>
<keyword evidence="4 5" id="KW-0472">Membrane</keyword>
<feature type="transmembrane region" description="Helical" evidence="5">
    <location>
        <begin position="147"/>
        <end position="168"/>
    </location>
</feature>
<dbReference type="PROSITE" id="PS50850">
    <property type="entry name" value="MFS"/>
    <property type="match status" value="1"/>
</dbReference>
<feature type="transmembrane region" description="Helical" evidence="5">
    <location>
        <begin position="91"/>
        <end position="115"/>
    </location>
</feature>
<feature type="transmembrane region" description="Helical" evidence="5">
    <location>
        <begin position="121"/>
        <end position="140"/>
    </location>
</feature>
<evidence type="ECO:0000313" key="8">
    <source>
        <dbReference type="Proteomes" id="UP000469185"/>
    </source>
</evidence>
<evidence type="ECO:0000256" key="1">
    <source>
        <dbReference type="ARBA" id="ARBA00004651"/>
    </source>
</evidence>
<keyword evidence="3 5" id="KW-1133">Transmembrane helix</keyword>
<feature type="transmembrane region" description="Helical" evidence="5">
    <location>
        <begin position="347"/>
        <end position="367"/>
    </location>
</feature>
<organism evidence="7 8">
    <name type="scientific">Phytoactinopolyspora alkaliphila</name>
    <dbReference type="NCBI Taxonomy" id="1783498"/>
    <lineage>
        <taxon>Bacteria</taxon>
        <taxon>Bacillati</taxon>
        <taxon>Actinomycetota</taxon>
        <taxon>Actinomycetes</taxon>
        <taxon>Jiangellales</taxon>
        <taxon>Jiangellaceae</taxon>
        <taxon>Phytoactinopolyspora</taxon>
    </lineage>
</organism>
<accession>A0A6N9YIG9</accession>
<comment type="caution">
    <text evidence="7">The sequence shown here is derived from an EMBL/GenBank/DDBJ whole genome shotgun (WGS) entry which is preliminary data.</text>
</comment>
<feature type="transmembrane region" description="Helical" evidence="5">
    <location>
        <begin position="241"/>
        <end position="262"/>
    </location>
</feature>
<evidence type="ECO:0000259" key="6">
    <source>
        <dbReference type="PROSITE" id="PS50850"/>
    </source>
</evidence>
<dbReference type="PANTHER" id="PTHR42718">
    <property type="entry name" value="MAJOR FACILITATOR SUPERFAMILY MULTIDRUG TRANSPORTER MFSC"/>
    <property type="match status" value="1"/>
</dbReference>
<feature type="transmembrane region" description="Helical" evidence="5">
    <location>
        <begin position="64"/>
        <end position="84"/>
    </location>
</feature>
<sequence length="487" mass="49423">MTDVRVPDPPAIEFGSRRGRLILLATVLASGVAFLDGTVVTVALPRIGTDLGAEFSALQWVLNAYLLALGALVLVGGALGDLLGRRRVFEVGMWGFGVASLLCALAWSPAALVGARALQGVFAALLTPASLAILSATFATKDRGRAIGAWSGLSGVTMAFGPFLGGWLVDAASWRWIFLINLPVLVAAIAVTRRAVPADAGAGAGLAKADVFNRVDLPGAMLTATGLGLIVAALIEVERLPAWAVIVSVGTGALTLCGFVVYERRRARPMMPPELFRIRTFTVANLFTVVVYAALTGMSFLISLALQRGLGYSALAAGAATVPITLVLLAFSARVGALMVRTGARPLLTIGGVLTACGLLMLSGIGIGTSYLTGVLPGVMVFAIGLVFLVAPVTTTALTDVPGARQGVASGVNNAVARIAGLLAVAVLPAAAGLSATGAMEPGPLLDGVSTALRIAAVSCVAGAVIAWVGLRPHDCKVTVAGQGTAS</sequence>
<dbReference type="RefSeq" id="WP_163816692.1">
    <property type="nucleotide sequence ID" value="NZ_JAAGOB010000002.1"/>
</dbReference>
<dbReference type="GO" id="GO:0022857">
    <property type="term" value="F:transmembrane transporter activity"/>
    <property type="evidence" value="ECO:0007669"/>
    <property type="project" value="InterPro"/>
</dbReference>
<dbReference type="PANTHER" id="PTHR42718:SF42">
    <property type="entry name" value="EXPORT PROTEIN"/>
    <property type="match status" value="1"/>
</dbReference>
<evidence type="ECO:0000256" key="2">
    <source>
        <dbReference type="ARBA" id="ARBA00022692"/>
    </source>
</evidence>
<evidence type="ECO:0000256" key="5">
    <source>
        <dbReference type="SAM" id="Phobius"/>
    </source>
</evidence>
<reference evidence="7 8" key="1">
    <citation type="submission" date="2020-02" db="EMBL/GenBank/DDBJ databases">
        <authorList>
            <person name="Li X.-J."/>
            <person name="Feng X.-M."/>
        </authorList>
    </citation>
    <scope>NUCLEOTIDE SEQUENCE [LARGE SCALE GENOMIC DNA]</scope>
    <source>
        <strain evidence="7 8">CGMCC 4.7225</strain>
    </source>
</reference>
<proteinExistence type="predicted"/>
<feature type="transmembrane region" description="Helical" evidence="5">
    <location>
        <begin position="217"/>
        <end position="235"/>
    </location>
</feature>
<dbReference type="Pfam" id="PF07690">
    <property type="entry name" value="MFS_1"/>
    <property type="match status" value="1"/>
</dbReference>
<dbReference type="AlphaFoldDB" id="A0A6N9YIG9"/>
<keyword evidence="2 5" id="KW-0812">Transmembrane</keyword>
<evidence type="ECO:0000256" key="4">
    <source>
        <dbReference type="ARBA" id="ARBA00023136"/>
    </source>
</evidence>
<feature type="domain" description="Major facilitator superfamily (MFS) profile" evidence="6">
    <location>
        <begin position="22"/>
        <end position="475"/>
    </location>
</feature>
<dbReference type="InterPro" id="IPR011701">
    <property type="entry name" value="MFS"/>
</dbReference>
<feature type="transmembrane region" description="Helical" evidence="5">
    <location>
        <begin position="21"/>
        <end position="44"/>
    </location>
</feature>